<organism evidence="2 3">
    <name type="scientific">Desulfitobacterium metallireducens DSM 15288</name>
    <dbReference type="NCBI Taxonomy" id="871968"/>
    <lineage>
        <taxon>Bacteria</taxon>
        <taxon>Bacillati</taxon>
        <taxon>Bacillota</taxon>
        <taxon>Clostridia</taxon>
        <taxon>Eubacteriales</taxon>
        <taxon>Desulfitobacteriaceae</taxon>
        <taxon>Desulfitobacterium</taxon>
    </lineage>
</organism>
<dbReference type="InterPro" id="IPR036679">
    <property type="entry name" value="FlgN-like_sf"/>
</dbReference>
<dbReference type="InterPro" id="IPR007809">
    <property type="entry name" value="FlgN-like"/>
</dbReference>
<reference evidence="2 3" key="1">
    <citation type="submission" date="2013-12" db="EMBL/GenBank/DDBJ databases">
        <authorList>
            <consortium name="DOE Joint Genome Institute"/>
            <person name="Smidt H."/>
            <person name="Huntemann M."/>
            <person name="Han J."/>
            <person name="Chen A."/>
            <person name="Kyrpides N."/>
            <person name="Mavromatis K."/>
            <person name="Markowitz V."/>
            <person name="Palaniappan K."/>
            <person name="Ivanova N."/>
            <person name="Schaumberg A."/>
            <person name="Pati A."/>
            <person name="Liolios K."/>
            <person name="Nordberg H.P."/>
            <person name="Cantor M.N."/>
            <person name="Hua S.X."/>
            <person name="Woyke T."/>
        </authorList>
    </citation>
    <scope>NUCLEOTIDE SEQUENCE [LARGE SCALE GENOMIC DNA]</scope>
    <source>
        <strain evidence="3">DSM 15288</strain>
    </source>
</reference>
<keyword evidence="3" id="KW-1185">Reference proteome</keyword>
<dbReference type="HOGENOM" id="CLU_139037_0_0_9"/>
<dbReference type="KEGG" id="dmt:DESME_12840"/>
<protein>
    <submittedName>
        <fullName evidence="2">FlgN protein</fullName>
    </submittedName>
</protein>
<accession>W0EAN3</accession>
<dbReference type="EMBL" id="CP007032">
    <property type="protein sequence ID" value="AHF07812.1"/>
    <property type="molecule type" value="Genomic_DNA"/>
</dbReference>
<dbReference type="STRING" id="871968.DESME_12840"/>
<sequence>MPVIQQLHDNLTKQAEVYRELKDLADHKQKALVANNLQELEAVTVREEQLLMEASHLEKERLLWADQMSQMTGKSAEELTLAELAVKYPQLKDVKEELETVVTGLMDVNELNTQLLKQAMNIVNFTVGMLTHQEKNTYQRTGMTDNQGSSTLRILDQKI</sequence>
<name>W0EAN3_9FIRM</name>
<gene>
    <name evidence="2" type="ORF">DESME_12840</name>
</gene>
<dbReference type="eggNOG" id="ENOG5030WG5">
    <property type="taxonomic scope" value="Bacteria"/>
</dbReference>
<dbReference type="RefSeq" id="WP_006715945.1">
    <property type="nucleotide sequence ID" value="NZ_CP007032.1"/>
</dbReference>
<dbReference type="Proteomes" id="UP000010847">
    <property type="component" value="Chromosome"/>
</dbReference>
<dbReference type="OrthoDB" id="1797165at2"/>
<dbReference type="GO" id="GO:0044780">
    <property type="term" value="P:bacterial-type flagellum assembly"/>
    <property type="evidence" value="ECO:0007669"/>
    <property type="project" value="InterPro"/>
</dbReference>
<proteinExistence type="predicted"/>
<dbReference type="Gene3D" id="1.20.58.300">
    <property type="entry name" value="FlgN-like"/>
    <property type="match status" value="1"/>
</dbReference>
<evidence type="ECO:0000313" key="3">
    <source>
        <dbReference type="Proteomes" id="UP000010847"/>
    </source>
</evidence>
<evidence type="ECO:0000256" key="1">
    <source>
        <dbReference type="ARBA" id="ARBA00022795"/>
    </source>
</evidence>
<keyword evidence="1" id="KW-1005">Bacterial flagellum biogenesis</keyword>
<evidence type="ECO:0000313" key="2">
    <source>
        <dbReference type="EMBL" id="AHF07812.1"/>
    </source>
</evidence>
<dbReference type="Pfam" id="PF05130">
    <property type="entry name" value="FlgN"/>
    <property type="match status" value="1"/>
</dbReference>
<dbReference type="AlphaFoldDB" id="W0EAN3"/>
<dbReference type="SUPFAM" id="SSF140566">
    <property type="entry name" value="FlgN-like"/>
    <property type="match status" value="1"/>
</dbReference>